<evidence type="ECO:0000256" key="17">
    <source>
        <dbReference type="ARBA" id="ARBA00042725"/>
    </source>
</evidence>
<dbReference type="OMA" id="PKDNHAV"/>
<keyword evidence="4" id="KW-0808">Transferase</keyword>
<organism evidence="22 23">
    <name type="scientific">Vombatus ursinus</name>
    <name type="common">Common wombat</name>
    <dbReference type="NCBI Taxonomy" id="29139"/>
    <lineage>
        <taxon>Eukaryota</taxon>
        <taxon>Metazoa</taxon>
        <taxon>Chordata</taxon>
        <taxon>Craniata</taxon>
        <taxon>Vertebrata</taxon>
        <taxon>Euteleostomi</taxon>
        <taxon>Mammalia</taxon>
        <taxon>Metatheria</taxon>
        <taxon>Diprotodontia</taxon>
        <taxon>Vombatidae</taxon>
        <taxon>Vombatus</taxon>
    </lineage>
</organism>
<evidence type="ECO:0000256" key="13">
    <source>
        <dbReference type="ARBA" id="ARBA00039887"/>
    </source>
</evidence>
<dbReference type="GeneTree" id="ENSGT00930000150941"/>
<evidence type="ECO:0000256" key="6">
    <source>
        <dbReference type="ARBA" id="ARBA00022776"/>
    </source>
</evidence>
<proteinExistence type="predicted"/>
<dbReference type="CDD" id="cd23791">
    <property type="entry name" value="UBCc_UBE2C"/>
    <property type="match status" value="1"/>
</dbReference>
<evidence type="ECO:0000256" key="10">
    <source>
        <dbReference type="ARBA" id="ARBA00023306"/>
    </source>
</evidence>
<keyword evidence="8" id="KW-0067">ATP-binding</keyword>
<evidence type="ECO:0000256" key="18">
    <source>
        <dbReference type="ARBA" id="ARBA00058373"/>
    </source>
</evidence>
<dbReference type="InterPro" id="IPR016135">
    <property type="entry name" value="UBQ-conjugating_enzyme/RWD"/>
</dbReference>
<keyword evidence="23" id="KW-1185">Reference proteome</keyword>
<evidence type="ECO:0000256" key="9">
    <source>
        <dbReference type="ARBA" id="ARBA00022843"/>
    </source>
</evidence>
<keyword evidence="3" id="KW-0132">Cell division</keyword>
<dbReference type="STRING" id="29139.ENSVURP00010027452"/>
<dbReference type="InterPro" id="IPR000608">
    <property type="entry name" value="UBC"/>
</dbReference>
<evidence type="ECO:0000256" key="12">
    <source>
        <dbReference type="ARBA" id="ARBA00039076"/>
    </source>
</evidence>
<reference evidence="22" key="3">
    <citation type="submission" date="2025-09" db="UniProtKB">
        <authorList>
            <consortium name="Ensembl"/>
        </authorList>
    </citation>
    <scope>IDENTIFICATION</scope>
</reference>
<sequence length="168" mass="18134">MASQNRDPDAASAAATARKGAEPGAGTARGSVGKRLQQELMTLMMSGDKGISAFLKSDNLFKWVGTIHGAAGTVYGDLRYKFSLEFPTGYPYNAPTVKFVTPCYHPNADTQGSISLDILKDKWSALYDGRTILLSIQNLLGEPNINSPLNTLAAELWTNPTAFKNPKH</sequence>
<evidence type="ECO:0000256" key="7">
    <source>
        <dbReference type="ARBA" id="ARBA00022786"/>
    </source>
</evidence>
<dbReference type="GO" id="GO:0061631">
    <property type="term" value="F:ubiquitin conjugating enzyme activity"/>
    <property type="evidence" value="ECO:0007669"/>
    <property type="project" value="UniProtKB-EC"/>
</dbReference>
<comment type="catalytic activity">
    <reaction evidence="11">
        <text>S-ubiquitinyl-[E1 ubiquitin-activating enzyme]-L-cysteine + [acceptor protein]-L-lysine = [E1 ubiquitin-activating enzyme]-L-cysteine + N(6)-monoubiquitinyl-[acceptor protein]-L-lysine.</text>
        <dbReference type="EC" id="2.3.2.24"/>
    </reaction>
</comment>
<accession>A0A4X2M2C0</accession>
<evidence type="ECO:0000256" key="11">
    <source>
        <dbReference type="ARBA" id="ARBA00035845"/>
    </source>
</evidence>
<dbReference type="GO" id="GO:0005524">
    <property type="term" value="F:ATP binding"/>
    <property type="evidence" value="ECO:0007669"/>
    <property type="project" value="UniProtKB-KW"/>
</dbReference>
<protein>
    <recommendedName>
        <fullName evidence="13">Ubiquitin-conjugating enzyme E2 C</fullName>
        <ecNumber evidence="2">2.3.2.23</ecNumber>
        <ecNumber evidence="12">2.3.2.24</ecNumber>
    </recommendedName>
    <alternativeName>
        <fullName evidence="17">(E3-independent) E2 ubiquitin-conjugating enzyme C</fullName>
    </alternativeName>
    <alternativeName>
        <fullName evidence="14">E2 ubiquitin-conjugating enzyme C</fullName>
    </alternativeName>
    <alternativeName>
        <fullName evidence="16">Ubiquitin carrier protein C</fullName>
    </alternativeName>
    <alternativeName>
        <fullName evidence="15">Ubiquitin-protein ligase C</fullName>
    </alternativeName>
</protein>
<evidence type="ECO:0000256" key="2">
    <source>
        <dbReference type="ARBA" id="ARBA00012486"/>
    </source>
</evidence>
<dbReference type="PROSITE" id="PS50127">
    <property type="entry name" value="UBC_2"/>
    <property type="match status" value="1"/>
</dbReference>
<keyword evidence="6" id="KW-0498">Mitosis</keyword>
<dbReference type="InterPro" id="IPR050113">
    <property type="entry name" value="Ub_conjugating_enzyme"/>
</dbReference>
<dbReference type="PANTHER" id="PTHR24067">
    <property type="entry name" value="UBIQUITIN-CONJUGATING ENZYME E2"/>
    <property type="match status" value="1"/>
</dbReference>
<dbReference type="GO" id="GO:0051301">
    <property type="term" value="P:cell division"/>
    <property type="evidence" value="ECO:0007669"/>
    <property type="project" value="UniProtKB-KW"/>
</dbReference>
<dbReference type="Pfam" id="PF00179">
    <property type="entry name" value="UQ_con"/>
    <property type="match status" value="1"/>
</dbReference>
<evidence type="ECO:0000256" key="16">
    <source>
        <dbReference type="ARBA" id="ARBA00042389"/>
    </source>
</evidence>
<name>A0A4X2M2C0_VOMUR</name>
<keyword evidence="9" id="KW-0832">Ubl conjugation</keyword>
<evidence type="ECO:0000256" key="15">
    <source>
        <dbReference type="ARBA" id="ARBA00042312"/>
    </source>
</evidence>
<keyword evidence="5" id="KW-0547">Nucleotide-binding</keyword>
<reference evidence="22" key="2">
    <citation type="submission" date="2025-08" db="UniProtKB">
        <authorList>
            <consortium name="Ensembl"/>
        </authorList>
    </citation>
    <scope>IDENTIFICATION</scope>
</reference>
<feature type="domain" description="UBC core" evidence="21">
    <location>
        <begin position="31"/>
        <end position="168"/>
    </location>
</feature>
<evidence type="ECO:0000256" key="19">
    <source>
        <dbReference type="ARBA" id="ARBA00065073"/>
    </source>
</evidence>
<comment type="catalytic activity">
    <reaction evidence="1">
        <text>S-ubiquitinyl-[E1 ubiquitin-activating enzyme]-L-cysteine + [E2 ubiquitin-conjugating enzyme]-L-cysteine = [E1 ubiquitin-activating enzyme]-L-cysteine + S-ubiquitinyl-[E2 ubiquitin-conjugating enzyme]-L-cysteine.</text>
        <dbReference type="EC" id="2.3.2.23"/>
    </reaction>
</comment>
<keyword evidence="10" id="KW-0131">Cell cycle</keyword>
<reference evidence="23" key="1">
    <citation type="submission" date="2018-12" db="EMBL/GenBank/DDBJ databases">
        <authorList>
            <person name="Yazar S."/>
        </authorList>
    </citation>
    <scope>NUCLEOTIDE SEQUENCE [LARGE SCALE GENOMIC DNA]</scope>
</reference>
<dbReference type="SMART" id="SM00212">
    <property type="entry name" value="UBCc"/>
    <property type="match status" value="1"/>
</dbReference>
<dbReference type="EC" id="2.3.2.24" evidence="12"/>
<feature type="region of interest" description="Disordered" evidence="20">
    <location>
        <begin position="1"/>
        <end position="32"/>
    </location>
</feature>
<keyword evidence="7" id="KW-0833">Ubl conjugation pathway</keyword>
<dbReference type="SUPFAM" id="SSF54495">
    <property type="entry name" value="UBC-like"/>
    <property type="match status" value="1"/>
</dbReference>
<evidence type="ECO:0000256" key="4">
    <source>
        <dbReference type="ARBA" id="ARBA00022679"/>
    </source>
</evidence>
<evidence type="ECO:0000256" key="3">
    <source>
        <dbReference type="ARBA" id="ARBA00022618"/>
    </source>
</evidence>
<evidence type="ECO:0000313" key="23">
    <source>
        <dbReference type="Proteomes" id="UP000314987"/>
    </source>
</evidence>
<dbReference type="EC" id="2.3.2.23" evidence="2"/>
<dbReference type="Gene3D" id="3.10.110.10">
    <property type="entry name" value="Ubiquitin Conjugating Enzyme"/>
    <property type="match status" value="1"/>
</dbReference>
<evidence type="ECO:0000256" key="20">
    <source>
        <dbReference type="SAM" id="MobiDB-lite"/>
    </source>
</evidence>
<evidence type="ECO:0000313" key="22">
    <source>
        <dbReference type="Ensembl" id="ENSVURP00010027452.1"/>
    </source>
</evidence>
<evidence type="ECO:0000256" key="5">
    <source>
        <dbReference type="ARBA" id="ARBA00022741"/>
    </source>
</evidence>
<dbReference type="Ensembl" id="ENSVURT00010031269.1">
    <property type="protein sequence ID" value="ENSVURP00010027452.1"/>
    <property type="gene ID" value="ENSVURG00010021011.1"/>
</dbReference>
<evidence type="ECO:0000256" key="14">
    <source>
        <dbReference type="ARBA" id="ARBA00041791"/>
    </source>
</evidence>
<dbReference type="FunFam" id="3.10.110.10:FF:000039">
    <property type="entry name" value="Ubiquitin-conjugating enzyme E2 C"/>
    <property type="match status" value="1"/>
</dbReference>
<evidence type="ECO:0000256" key="8">
    <source>
        <dbReference type="ARBA" id="ARBA00022840"/>
    </source>
</evidence>
<comment type="function">
    <text evidence="18">Accepts ubiquitin from the E1 complex and catalyzes its covalent attachment to other proteins. In vitro catalyzes 'Lys-11'- and 'Lys-48'-linked polyubiquitination. Acts as an essential factor of the anaphase promoting complex/cyclosome (APC/C), a cell cycle-regulated ubiquitin ligase that controls progression through mitosis. Acts by initiating 'Lys-11'-linked polyubiquitin chains on APC/C substrates, leading to the degradation of APC/C substrates by the proteasome and promoting mitotic exit.</text>
</comment>
<evidence type="ECO:0000259" key="21">
    <source>
        <dbReference type="PROSITE" id="PS50127"/>
    </source>
</evidence>
<dbReference type="Proteomes" id="UP000314987">
    <property type="component" value="Unassembled WGS sequence"/>
</dbReference>
<dbReference type="AlphaFoldDB" id="A0A4X2M2C0"/>
<comment type="subunit">
    <text evidence="19">Component of the APC/C complex, composed of at least 14 distinct subunits that assemble into a complex of at least 19 chains with a combined molecular mass of around 1.2 MDa. Within this complex, directly interacts with ANAPC2.</text>
</comment>
<evidence type="ECO:0000256" key="1">
    <source>
        <dbReference type="ARBA" id="ARBA00000485"/>
    </source>
</evidence>